<evidence type="ECO:0000256" key="2">
    <source>
        <dbReference type="SAM" id="SignalP"/>
    </source>
</evidence>
<name>A3UBS7_CROAH</name>
<evidence type="ECO:0000313" key="4">
    <source>
        <dbReference type="EMBL" id="EAP86078.1"/>
    </source>
</evidence>
<dbReference type="RefSeq" id="WP_013187464.1">
    <property type="nucleotide sequence ID" value="NC_014230.1"/>
</dbReference>
<gene>
    <name evidence="4" type="ordered locus">CA2559_08596</name>
</gene>
<dbReference type="AlphaFoldDB" id="A3UBS7"/>
<organism evidence="4 5">
    <name type="scientific">Croceibacter atlanticus (strain ATCC BAA-628 / JCM 21780 / CIP 108009 / IAM 15332 / KCTC 12090 / HTCC2559)</name>
    <dbReference type="NCBI Taxonomy" id="216432"/>
    <lineage>
        <taxon>Bacteria</taxon>
        <taxon>Pseudomonadati</taxon>
        <taxon>Bacteroidota</taxon>
        <taxon>Flavobacteriia</taxon>
        <taxon>Flavobacteriales</taxon>
        <taxon>Flavobacteriaceae</taxon>
        <taxon>Croceibacter</taxon>
    </lineage>
</organism>
<dbReference type="OrthoDB" id="2582440at2"/>
<dbReference type="InterPro" id="IPR026444">
    <property type="entry name" value="Secre_tail"/>
</dbReference>
<proteinExistence type="predicted"/>
<dbReference type="EMBL" id="CP002046">
    <property type="protein sequence ID" value="EAP86078.1"/>
    <property type="molecule type" value="Genomic_DNA"/>
</dbReference>
<dbReference type="Proteomes" id="UP000002297">
    <property type="component" value="Chromosome"/>
</dbReference>
<keyword evidence="5" id="KW-1185">Reference proteome</keyword>
<evidence type="ECO:0000313" key="5">
    <source>
        <dbReference type="Proteomes" id="UP000002297"/>
    </source>
</evidence>
<sequence length="659" mass="72737">MKCIITILSILISGVSLAQLSVKPTNTGDDTFIYVIDEILYVKEDVNLTKNVNDTLTEASIYLRREAQLIQGDGGDQLNKGDGLLSVYQEGTTNQWDYNNWTSPVSVAVNSSGVTLADGNATFGPSSTLFTPVDKTYSSPVKLIGGYESSVGDASATPDPEPLSLPSYWFFYYPTGDDYLGWQQVGGDDYTIPAGYGFTMKGVTGADPTVSDAGEGVVNNSGSAQRFDFRGRPNSGTIEIGSITPITPGHSVFIGNPYPSALDLSYFLLEHSVNSDIDDDNDPDTPDVPVTLTSCGSITRKDNTTGIAYFYDSDPSVQSHFLVDYQAGYEAFAPVDCGTTGMSVGATFIMYTNDGEPIANSETGVEGDARDRRYLPIAQGFFVETTSNLDNSFTFENRHRAYIPETASSNSTFHRNTSENITTENFDEDELIVIPKLKLNIELNHAYNRQISIGFWHNSSRGVDYAMDARLRNSLASDAAILNNNDKYYIDVRPFDVTEEIPLSLVLDSQMDVKFTATSFENFNTENVYILDSETGVYYDINYNSWTTTLQAGNYDGRFFLTFQEQEVLDTKDFAAENFDVFQNNSASQLEIRNPNALDLKSVALYDITGKKVINEQNLEGQSVYTFSTRNLQEAIYVVNITTSDNITFSKKITVSNNR</sequence>
<accession>A3UBS7</accession>
<dbReference type="STRING" id="216432.CA2559_08596"/>
<dbReference type="GeneID" id="89453471"/>
<keyword evidence="1 2" id="KW-0732">Signal</keyword>
<dbReference type="eggNOG" id="COG1345">
    <property type="taxonomic scope" value="Bacteria"/>
</dbReference>
<dbReference type="KEGG" id="cat:CA2559_08596"/>
<protein>
    <recommendedName>
        <fullName evidence="3">Secretion system C-terminal sorting domain-containing protein</fullName>
    </recommendedName>
</protein>
<dbReference type="HOGENOM" id="CLU_471564_0_0_10"/>
<feature type="signal peptide" evidence="2">
    <location>
        <begin position="1"/>
        <end position="18"/>
    </location>
</feature>
<feature type="chain" id="PRO_5002661003" description="Secretion system C-terminal sorting domain-containing protein" evidence="2">
    <location>
        <begin position="19"/>
        <end position="659"/>
    </location>
</feature>
<dbReference type="NCBIfam" id="TIGR04183">
    <property type="entry name" value="Por_Secre_tail"/>
    <property type="match status" value="1"/>
</dbReference>
<evidence type="ECO:0000259" key="3">
    <source>
        <dbReference type="Pfam" id="PF18962"/>
    </source>
</evidence>
<evidence type="ECO:0000256" key="1">
    <source>
        <dbReference type="ARBA" id="ARBA00022729"/>
    </source>
</evidence>
<reference evidence="4 5" key="1">
    <citation type="journal article" date="2010" name="J. Bacteriol.">
        <title>The complete genome sequence of Croceibacter atlanticus HTCC2559T.</title>
        <authorList>
            <person name="Oh H.M."/>
            <person name="Kang I."/>
            <person name="Ferriera S."/>
            <person name="Giovannoni S.J."/>
            <person name="Cho J.C."/>
        </authorList>
    </citation>
    <scope>NUCLEOTIDE SEQUENCE [LARGE SCALE GENOMIC DNA]</scope>
    <source>
        <strain evidence="5">ATCC BAA-628 / HTCC2559 / KCTC 12090</strain>
    </source>
</reference>
<feature type="domain" description="Secretion system C-terminal sorting" evidence="3">
    <location>
        <begin position="587"/>
        <end position="654"/>
    </location>
</feature>
<dbReference type="Pfam" id="PF18962">
    <property type="entry name" value="Por_Secre_tail"/>
    <property type="match status" value="1"/>
</dbReference>